<protein>
    <submittedName>
        <fullName evidence="2">Uncharacterized protein</fullName>
    </submittedName>
</protein>
<keyword evidence="1" id="KW-0812">Transmembrane</keyword>
<dbReference type="EMBL" id="UINC01112058">
    <property type="protein sequence ID" value="SVC80718.1"/>
    <property type="molecule type" value="Genomic_DNA"/>
</dbReference>
<keyword evidence="1" id="KW-0472">Membrane</keyword>
<evidence type="ECO:0000256" key="1">
    <source>
        <dbReference type="SAM" id="Phobius"/>
    </source>
</evidence>
<sequence length="162" mass="17306">MEYGADYAFLGYKPGNLAVVLNLGQSLAGTFPFDAAGTPVGELAVLKGVRNLKDFSFVFDFAAGDSMEFWWIPFGQEKHRFPFAGGCTAVMAPDLYPFLQSKQLVGLLGGLAGAAEYETLIEAPGSATAGMEPQSVSHLIIILFIVLGNGVYFTTRRRGGKA</sequence>
<dbReference type="AlphaFoldDB" id="A0A382Q6Z6"/>
<feature type="transmembrane region" description="Helical" evidence="1">
    <location>
        <begin position="136"/>
        <end position="155"/>
    </location>
</feature>
<keyword evidence="1" id="KW-1133">Transmembrane helix</keyword>
<reference evidence="2" key="1">
    <citation type="submission" date="2018-05" db="EMBL/GenBank/DDBJ databases">
        <authorList>
            <person name="Lanie J.A."/>
            <person name="Ng W.-L."/>
            <person name="Kazmierczak K.M."/>
            <person name="Andrzejewski T.M."/>
            <person name="Davidsen T.M."/>
            <person name="Wayne K.J."/>
            <person name="Tettelin H."/>
            <person name="Glass J.I."/>
            <person name="Rusch D."/>
            <person name="Podicherti R."/>
            <person name="Tsui H.-C.T."/>
            <person name="Winkler M.E."/>
        </authorList>
    </citation>
    <scope>NUCLEOTIDE SEQUENCE</scope>
</reference>
<name>A0A382Q6Z6_9ZZZZ</name>
<accession>A0A382Q6Z6</accession>
<gene>
    <name evidence="2" type="ORF">METZ01_LOCUS333572</name>
</gene>
<proteinExistence type="predicted"/>
<evidence type="ECO:0000313" key="2">
    <source>
        <dbReference type="EMBL" id="SVC80718.1"/>
    </source>
</evidence>
<organism evidence="2">
    <name type="scientific">marine metagenome</name>
    <dbReference type="NCBI Taxonomy" id="408172"/>
    <lineage>
        <taxon>unclassified sequences</taxon>
        <taxon>metagenomes</taxon>
        <taxon>ecological metagenomes</taxon>
    </lineage>
</organism>